<evidence type="ECO:0000313" key="3">
    <source>
        <dbReference type="EMBL" id="CAI9761959.1"/>
    </source>
</evidence>
<dbReference type="PRINTS" id="PR01217">
    <property type="entry name" value="PRICHEXTENSN"/>
</dbReference>
<dbReference type="EMBL" id="OU503040">
    <property type="protein sequence ID" value="CAI9761959.1"/>
    <property type="molecule type" value="Genomic_DNA"/>
</dbReference>
<proteinExistence type="predicted"/>
<feature type="compositionally biased region" description="Pro residues" evidence="1">
    <location>
        <begin position="48"/>
        <end position="109"/>
    </location>
</feature>
<feature type="chain" id="PRO_5041938629" evidence="2">
    <location>
        <begin position="20"/>
        <end position="149"/>
    </location>
</feature>
<evidence type="ECO:0000256" key="1">
    <source>
        <dbReference type="SAM" id="MobiDB-lite"/>
    </source>
</evidence>
<keyword evidence="2" id="KW-0732">Signal</keyword>
<protein>
    <submittedName>
        <fullName evidence="3">Uncharacterized protein</fullName>
    </submittedName>
</protein>
<reference evidence="3" key="1">
    <citation type="submission" date="2023-05" db="EMBL/GenBank/DDBJ databases">
        <authorList>
            <person name="Huff M."/>
        </authorList>
    </citation>
    <scope>NUCLEOTIDE SEQUENCE</scope>
</reference>
<organism evidence="3 4">
    <name type="scientific">Fraxinus pennsylvanica</name>
    <dbReference type="NCBI Taxonomy" id="56036"/>
    <lineage>
        <taxon>Eukaryota</taxon>
        <taxon>Viridiplantae</taxon>
        <taxon>Streptophyta</taxon>
        <taxon>Embryophyta</taxon>
        <taxon>Tracheophyta</taxon>
        <taxon>Spermatophyta</taxon>
        <taxon>Magnoliopsida</taxon>
        <taxon>eudicotyledons</taxon>
        <taxon>Gunneridae</taxon>
        <taxon>Pentapetalae</taxon>
        <taxon>asterids</taxon>
        <taxon>lamiids</taxon>
        <taxon>Lamiales</taxon>
        <taxon>Oleaceae</taxon>
        <taxon>Oleeae</taxon>
        <taxon>Fraxinus</taxon>
    </lineage>
</organism>
<dbReference type="PANTHER" id="PTHR35094:SF1">
    <property type="entry name" value="PROTEIN, PUTATIVE-RELATED"/>
    <property type="match status" value="1"/>
</dbReference>
<dbReference type="AlphaFoldDB" id="A0AAD1Z370"/>
<accession>A0AAD1Z370</accession>
<feature type="region of interest" description="Disordered" evidence="1">
    <location>
        <begin position="39"/>
        <end position="114"/>
    </location>
</feature>
<dbReference type="PANTHER" id="PTHR35094">
    <property type="entry name" value="LEUCINE-RICH REPEAT EXTENSIN-LIKE PROTEIN 2"/>
    <property type="match status" value="1"/>
</dbReference>
<sequence>MLRIKLFLFLLVIVVPINGFEPRNLDETPPGNLQNKCGNCPCDNPCNQAPPPPPPASPPPPPPSPPPPPPLPPALPPPPPSPPPPKKSPSAECPPPPSGDNNPQTPPSPEIYITGPPGSVYRVDMNSAGAGRFHLLIFISSLLGLLAFW</sequence>
<dbReference type="Proteomes" id="UP000834106">
    <property type="component" value="Chromosome 5"/>
</dbReference>
<gene>
    <name evidence="3" type="ORF">FPE_LOCUS9389</name>
</gene>
<keyword evidence="4" id="KW-1185">Reference proteome</keyword>
<evidence type="ECO:0000313" key="4">
    <source>
        <dbReference type="Proteomes" id="UP000834106"/>
    </source>
</evidence>
<evidence type="ECO:0000256" key="2">
    <source>
        <dbReference type="SAM" id="SignalP"/>
    </source>
</evidence>
<name>A0AAD1Z370_9LAMI</name>
<feature type="signal peptide" evidence="2">
    <location>
        <begin position="1"/>
        <end position="19"/>
    </location>
</feature>